<dbReference type="InterPro" id="IPR009719">
    <property type="entry name" value="GIP1_N"/>
</dbReference>
<gene>
    <name evidence="4" type="primary">LOC105053115</name>
</gene>
<feature type="region of interest" description="Disordered" evidence="1">
    <location>
        <begin position="467"/>
        <end position="551"/>
    </location>
</feature>
<dbReference type="OrthoDB" id="657470at2759"/>
<feature type="compositionally biased region" description="Polar residues" evidence="1">
    <location>
        <begin position="473"/>
        <end position="488"/>
    </location>
</feature>
<protein>
    <submittedName>
        <fullName evidence="4">GBF-interacting protein 1-like isoform X1</fullName>
    </submittedName>
</protein>
<dbReference type="RefSeq" id="XP_029122850.1">
    <property type="nucleotide sequence ID" value="XM_029267017.1"/>
</dbReference>
<feature type="compositionally biased region" description="Basic and acidic residues" evidence="1">
    <location>
        <begin position="145"/>
        <end position="154"/>
    </location>
</feature>
<feature type="region of interest" description="Disordered" evidence="1">
    <location>
        <begin position="373"/>
        <end position="427"/>
    </location>
</feature>
<feature type="compositionally biased region" description="Polar residues" evidence="1">
    <location>
        <begin position="541"/>
        <end position="551"/>
    </location>
</feature>
<feature type="compositionally biased region" description="Polar residues" evidence="1">
    <location>
        <begin position="521"/>
        <end position="534"/>
    </location>
</feature>
<feature type="region of interest" description="Disordered" evidence="1">
    <location>
        <begin position="200"/>
        <end position="260"/>
    </location>
</feature>
<accession>A0A8N4IFY0</accession>
<reference evidence="4" key="1">
    <citation type="submission" date="2025-08" db="UniProtKB">
        <authorList>
            <consortium name="RefSeq"/>
        </authorList>
    </citation>
    <scope>IDENTIFICATION</scope>
</reference>
<feature type="compositionally biased region" description="Polar residues" evidence="1">
    <location>
        <begin position="168"/>
        <end position="178"/>
    </location>
</feature>
<dbReference type="SUPFAM" id="SSF46934">
    <property type="entry name" value="UBA-like"/>
    <property type="match status" value="1"/>
</dbReference>
<dbReference type="GeneID" id="105053115"/>
<evidence type="ECO:0000313" key="4">
    <source>
        <dbReference type="RefSeq" id="XP_029122850.1"/>
    </source>
</evidence>
<name>A0A8N4IFY0_ELAGV</name>
<keyword evidence="3" id="KW-1185">Reference proteome</keyword>
<feature type="compositionally biased region" description="Polar residues" evidence="1">
    <location>
        <begin position="117"/>
        <end position="133"/>
    </location>
</feature>
<organism evidence="3 4">
    <name type="scientific">Elaeis guineensis var. tenera</name>
    <name type="common">Oil palm</name>
    <dbReference type="NCBI Taxonomy" id="51953"/>
    <lineage>
        <taxon>Eukaryota</taxon>
        <taxon>Viridiplantae</taxon>
        <taxon>Streptophyta</taxon>
        <taxon>Embryophyta</taxon>
        <taxon>Tracheophyta</taxon>
        <taxon>Spermatophyta</taxon>
        <taxon>Magnoliopsida</taxon>
        <taxon>Liliopsida</taxon>
        <taxon>Arecaceae</taxon>
        <taxon>Arecoideae</taxon>
        <taxon>Cocoseae</taxon>
        <taxon>Elaeidinae</taxon>
        <taxon>Elaeis</taxon>
    </lineage>
</organism>
<feature type="region of interest" description="Disordered" evidence="1">
    <location>
        <begin position="563"/>
        <end position="584"/>
    </location>
</feature>
<feature type="compositionally biased region" description="Polar residues" evidence="1">
    <location>
        <begin position="241"/>
        <end position="260"/>
    </location>
</feature>
<feature type="compositionally biased region" description="Polar residues" evidence="1">
    <location>
        <begin position="397"/>
        <end position="424"/>
    </location>
</feature>
<feature type="compositionally biased region" description="Basic residues" evidence="1">
    <location>
        <begin position="373"/>
        <end position="384"/>
    </location>
</feature>
<dbReference type="AlphaFoldDB" id="A0A8N4IFY0"/>
<dbReference type="Proteomes" id="UP000504607">
    <property type="component" value="Chromosome 10"/>
</dbReference>
<evidence type="ECO:0000313" key="3">
    <source>
        <dbReference type="Proteomes" id="UP000504607"/>
    </source>
</evidence>
<evidence type="ECO:0000256" key="1">
    <source>
        <dbReference type="SAM" id="MobiDB-lite"/>
    </source>
</evidence>
<dbReference type="InterPro" id="IPR009060">
    <property type="entry name" value="UBA-like_sf"/>
</dbReference>
<feature type="domain" description="GBF-interacting protein 1 N-terminal" evidence="2">
    <location>
        <begin position="15"/>
        <end position="62"/>
    </location>
</feature>
<dbReference type="Pfam" id="PF06972">
    <property type="entry name" value="GIP1_N"/>
    <property type="match status" value="1"/>
</dbReference>
<dbReference type="PANTHER" id="PTHR47070:SF2">
    <property type="entry name" value="OS06G0206100 PROTEIN"/>
    <property type="match status" value="1"/>
</dbReference>
<evidence type="ECO:0000259" key="2">
    <source>
        <dbReference type="Pfam" id="PF06972"/>
    </source>
</evidence>
<sequence>MVLGSRLDGGSQIVSVRIRKTIQSIKEIVGDHSDSDIYAMLQETNMDPNETAQNLLNQVGIHAAPQCYNIASEYDDSCENAILLGPFHEVKRRRDKRKEHTGYGGSGDTKKGVEHNVQWTKSHTSWDQNTQRDGFTGKPAPGISREFRVVRDNRVNQSTNRDVKPESIQHSASGSEQVVSNVLENSSAWVPINEKNMVSKNSEEHIPSRGGNELCHSGADHAKDAGSGGSHRPSPPKETHPTVSTSQAQKEVHNSLKSQSKLTSTNSIIGMYCSSDPVHVPSPSSRSAGTVGAIRREVGAVGVRKLSYNYSTSHSSVSSGSFSVPLSGKDTSLLSNSSIQSAAMSKNNQLIHTPSEPILSSTSFSRSFSVGQHHSRQPVGHRKAMQSNMQWKPKSIQKATASSPGVIGTASSSPHADGSCSSNPADVPGLSEKLSQINILETQHVIIPQHLRVPESERTELTFGSFGADFESTKGSTSASQASENAQETSDEPTVSILATGPVDSSKDASAADLGDVVDGQSRTSQPDSTTSSLESEEAQPGNNKSLSPQNVESFEEIGLVQSPSPRYSSAEPQQLQNSSTLSSFQAYEPQMSYDAPFFRTMMEEHVSSQGLSTLSEALNSYAVSSSPSSSIAMVQQPPPIQPPQQQVAQLYPQVQIPHYPNFVPYRQFFSPVYVPQMAMPNYSSNPAYPHPSNGNNYFLMPGANSHITAGSMKYATSQYKPVPVGSPTGYGNYANPAGFTINSPGTIGSAAGLEDVSRIKYKDNSLYVPTPQAETSDIWIQTPRELSSLQSAPYYNLSGQAPHAVFMPTHAGHASFNAAAQSSHIQYPGLYHPPQPASIASPHQMVHQQAPSALGASVGVGVAAPGPQVGAYQQPQLGHLNWTANF</sequence>
<proteinExistence type="predicted"/>
<dbReference type="PANTHER" id="PTHR47070">
    <property type="entry name" value="HYDROXYPROLINE-RICH GLYCOPROTEIN-LIKE"/>
    <property type="match status" value="1"/>
</dbReference>
<feature type="region of interest" description="Disordered" evidence="1">
    <location>
        <begin position="92"/>
        <end position="178"/>
    </location>
</feature>